<dbReference type="eggNOG" id="COG0613">
    <property type="taxonomic scope" value="Bacteria"/>
</dbReference>
<keyword evidence="3" id="KW-1185">Reference proteome</keyword>
<dbReference type="InterPro" id="IPR052018">
    <property type="entry name" value="PHP_domain"/>
</dbReference>
<gene>
    <name evidence="2" type="ordered locus">Acel_1796</name>
</gene>
<dbReference type="AlphaFoldDB" id="A0LVV8"/>
<dbReference type="PANTHER" id="PTHR42924">
    <property type="entry name" value="EXONUCLEASE"/>
    <property type="match status" value="1"/>
</dbReference>
<organism evidence="2 3">
    <name type="scientific">Acidothermus cellulolyticus (strain ATCC 43068 / DSM 8971 / 11B)</name>
    <dbReference type="NCBI Taxonomy" id="351607"/>
    <lineage>
        <taxon>Bacteria</taxon>
        <taxon>Bacillati</taxon>
        <taxon>Actinomycetota</taxon>
        <taxon>Actinomycetes</taxon>
        <taxon>Acidothermales</taxon>
        <taxon>Acidothermaceae</taxon>
        <taxon>Acidothermus</taxon>
    </lineage>
</organism>
<evidence type="ECO:0000313" key="2">
    <source>
        <dbReference type="EMBL" id="ABK53568.1"/>
    </source>
</evidence>
<dbReference type="PANTHER" id="PTHR42924:SF3">
    <property type="entry name" value="POLYMERASE_HISTIDINOL PHOSPHATASE N-TERMINAL DOMAIN-CONTAINING PROTEIN"/>
    <property type="match status" value="1"/>
</dbReference>
<proteinExistence type="predicted"/>
<dbReference type="Proteomes" id="UP000008221">
    <property type="component" value="Chromosome"/>
</dbReference>
<dbReference type="STRING" id="351607.Acel_1796"/>
<feature type="domain" description="Polymerase/histidinol phosphatase N-terminal" evidence="1">
    <location>
        <begin position="3"/>
        <end position="70"/>
    </location>
</feature>
<dbReference type="Gene3D" id="3.20.20.140">
    <property type="entry name" value="Metal-dependent hydrolases"/>
    <property type="match status" value="1"/>
</dbReference>
<dbReference type="CDD" id="cd07438">
    <property type="entry name" value="PHP_HisPPase_AMP"/>
    <property type="match status" value="1"/>
</dbReference>
<dbReference type="SMART" id="SM00481">
    <property type="entry name" value="POLIIIAc"/>
    <property type="match status" value="1"/>
</dbReference>
<dbReference type="KEGG" id="ace:Acel_1796"/>
<dbReference type="InterPro" id="IPR016195">
    <property type="entry name" value="Pol/histidinol_Pase-like"/>
</dbReference>
<reference evidence="2 3" key="1">
    <citation type="journal article" date="2009" name="Genome Res.">
        <title>Complete genome of the cellulolytic thermophile Acidothermus cellulolyticus 11B provides insights into its ecophysiological and evolutionary adaptations.</title>
        <authorList>
            <person name="Barabote R.D."/>
            <person name="Xie G."/>
            <person name="Leu D.H."/>
            <person name="Normand P."/>
            <person name="Necsulea A."/>
            <person name="Daubin V."/>
            <person name="Medigue C."/>
            <person name="Adney W.S."/>
            <person name="Xu X.C."/>
            <person name="Lapidus A."/>
            <person name="Parales R.E."/>
            <person name="Detter C."/>
            <person name="Pujic P."/>
            <person name="Bruce D."/>
            <person name="Lavire C."/>
            <person name="Challacombe J.F."/>
            <person name="Brettin T.S."/>
            <person name="Berry A.M."/>
        </authorList>
    </citation>
    <scope>NUCLEOTIDE SEQUENCE [LARGE SCALE GENOMIC DNA]</scope>
    <source>
        <strain evidence="3">ATCC 43068 / DSM 8971 / 11B</strain>
    </source>
</reference>
<accession>A0LVV8</accession>
<evidence type="ECO:0000259" key="1">
    <source>
        <dbReference type="SMART" id="SM00481"/>
    </source>
</evidence>
<name>A0LVV8_ACIC1</name>
<evidence type="ECO:0000313" key="3">
    <source>
        <dbReference type="Proteomes" id="UP000008221"/>
    </source>
</evidence>
<dbReference type="OrthoDB" id="9804333at2"/>
<dbReference type="InParanoid" id="A0LVV8"/>
<dbReference type="InterPro" id="IPR003141">
    <property type="entry name" value="Pol/His_phosphatase_N"/>
</dbReference>
<dbReference type="GO" id="GO:0004534">
    <property type="term" value="F:5'-3' RNA exonuclease activity"/>
    <property type="evidence" value="ECO:0007669"/>
    <property type="project" value="TreeGrafter"/>
</dbReference>
<protein>
    <submittedName>
        <fullName evidence="2">PHP C-terminal domain protein</fullName>
    </submittedName>
</protein>
<dbReference type="EMBL" id="CP000481">
    <property type="protein sequence ID" value="ABK53568.1"/>
    <property type="molecule type" value="Genomic_DNA"/>
</dbReference>
<dbReference type="GO" id="GO:0035312">
    <property type="term" value="F:5'-3' DNA exonuclease activity"/>
    <property type="evidence" value="ECO:0007669"/>
    <property type="project" value="TreeGrafter"/>
</dbReference>
<sequence length="284" mass="29594">MRIDLHVHSTASDGTDPPADVVAVARAAGVQVLALTDHDTTDGWAEAADAVRADGPAVQLVPGVEISCLAGGISLHLLGYLFDPRYPPLAAELHRLRTDRVRRAKEMVRRLGELGAPVSWSMVERIAGGGAVGRPHIARALAEAGVVSDVAAAFSTEWIGNGGRAYVEKYSLDPVRAIQLVHAAGGVVVFAHPAASTRGAVVAESYIAELAAAGLDGLEVDHPDHDAETRHRLRSLAGDLSLLVTGSSDYHGSVKSVAIGANTTAPDVFEELVARASGTAVIHR</sequence>
<dbReference type="RefSeq" id="WP_011720631.1">
    <property type="nucleotide sequence ID" value="NC_008578.1"/>
</dbReference>
<dbReference type="Pfam" id="PF02811">
    <property type="entry name" value="PHP"/>
    <property type="match status" value="1"/>
</dbReference>
<dbReference type="Gene3D" id="1.10.150.650">
    <property type="match status" value="1"/>
</dbReference>
<dbReference type="InterPro" id="IPR004013">
    <property type="entry name" value="PHP_dom"/>
</dbReference>
<dbReference type="SUPFAM" id="SSF89550">
    <property type="entry name" value="PHP domain-like"/>
    <property type="match status" value="1"/>
</dbReference>
<dbReference type="HOGENOM" id="CLU_067347_1_0_11"/>